<keyword evidence="3" id="KW-0472">Membrane</keyword>
<keyword evidence="5" id="KW-1185">Reference proteome</keyword>
<sequence>MAFVYSFLKGIIFTFLFFVLAVVMYLAFWFIVRPFKKRKHFQRYSDTIGYSPTFVPFLGDYKHLNEEYIQKGKFIGHFLRDLALGYGKKKAFFGSLGMDDMVFVNDVEYLTDISKLVPHYLDREPIDTTGFGRVGGTGGLGQSKTTKYWKKRRQIFTKTIGINQASRFIPIFLKHCQKGVKTFEEGMTINMSEHANTVSFEIISEILYGCDIRDKLEKVNYTKRDGTTEIVNLYQCLMKISHDCSFAALNPLNVMFPWLVHYSIGAENKRNTKNSDEFERVIRDICAKSQDSNSVYNQVLKTGEIDKEMAYKDVMAILFAGHETTSKSLCSALFQLKKNPEVEKKLKQEIDEYILQNGKYTVNDLAEILNSQSLDQMDYLSCFVKEVLRHDPPAVRSLGYKAKASFKVKDLLIPKNQIVVFNLYAAQYDEKQWKEPTKFIPERFDPSSDYFLTPSGKQRHPYAFCPFTFGTRTCPGRAIGLMEFKILLIYFMLAIDYEVEKETLENPDVTYAILSPYALNLKINKINV</sequence>
<dbReference type="Gene3D" id="1.10.630.10">
    <property type="entry name" value="Cytochrome P450"/>
    <property type="match status" value="1"/>
</dbReference>
<feature type="transmembrane region" description="Helical" evidence="3">
    <location>
        <begin position="12"/>
        <end position="32"/>
    </location>
</feature>
<dbReference type="AlphaFoldDB" id="A0AAD1XBR4"/>
<dbReference type="InterPro" id="IPR002401">
    <property type="entry name" value="Cyt_P450_E_grp-I"/>
</dbReference>
<dbReference type="PANTHER" id="PTHR24305:SF166">
    <property type="entry name" value="CYTOCHROME P450 12A4, MITOCHONDRIAL-RELATED"/>
    <property type="match status" value="1"/>
</dbReference>
<dbReference type="GO" id="GO:0020037">
    <property type="term" value="F:heme binding"/>
    <property type="evidence" value="ECO:0007669"/>
    <property type="project" value="InterPro"/>
</dbReference>
<reference evidence="4" key="1">
    <citation type="submission" date="2023-07" db="EMBL/GenBank/DDBJ databases">
        <authorList>
            <consortium name="AG Swart"/>
            <person name="Singh M."/>
            <person name="Singh A."/>
            <person name="Seah K."/>
            <person name="Emmerich C."/>
        </authorList>
    </citation>
    <scope>NUCLEOTIDE SEQUENCE</scope>
    <source>
        <strain evidence="4">DP1</strain>
    </source>
</reference>
<keyword evidence="3" id="KW-1133">Transmembrane helix</keyword>
<dbReference type="EMBL" id="CAMPGE010005853">
    <property type="protein sequence ID" value="CAI2364695.1"/>
    <property type="molecule type" value="Genomic_DNA"/>
</dbReference>
<dbReference type="PRINTS" id="PR00463">
    <property type="entry name" value="EP450I"/>
</dbReference>
<name>A0AAD1XBR4_EUPCR</name>
<dbReference type="CDD" id="cd00302">
    <property type="entry name" value="cytochrome_P450"/>
    <property type="match status" value="1"/>
</dbReference>
<dbReference type="SUPFAM" id="SSF48264">
    <property type="entry name" value="Cytochrome P450"/>
    <property type="match status" value="1"/>
</dbReference>
<evidence type="ECO:0000313" key="5">
    <source>
        <dbReference type="Proteomes" id="UP001295684"/>
    </source>
</evidence>
<dbReference type="GO" id="GO:0016705">
    <property type="term" value="F:oxidoreductase activity, acting on paired donors, with incorporation or reduction of molecular oxygen"/>
    <property type="evidence" value="ECO:0007669"/>
    <property type="project" value="InterPro"/>
</dbReference>
<dbReference type="PRINTS" id="PR00385">
    <property type="entry name" value="P450"/>
</dbReference>
<evidence type="ECO:0000256" key="3">
    <source>
        <dbReference type="SAM" id="Phobius"/>
    </source>
</evidence>
<dbReference type="InterPro" id="IPR050121">
    <property type="entry name" value="Cytochrome_P450_monoxygenase"/>
</dbReference>
<keyword evidence="2" id="KW-0349">Heme</keyword>
<evidence type="ECO:0000256" key="1">
    <source>
        <dbReference type="ARBA" id="ARBA00010617"/>
    </source>
</evidence>
<keyword evidence="2" id="KW-0479">Metal-binding</keyword>
<keyword evidence="2" id="KW-0408">Iron</keyword>
<dbReference type="GO" id="GO:0005506">
    <property type="term" value="F:iron ion binding"/>
    <property type="evidence" value="ECO:0007669"/>
    <property type="project" value="InterPro"/>
</dbReference>
<evidence type="ECO:0008006" key="6">
    <source>
        <dbReference type="Google" id="ProtNLM"/>
    </source>
</evidence>
<keyword evidence="3" id="KW-0812">Transmembrane</keyword>
<dbReference type="InterPro" id="IPR001128">
    <property type="entry name" value="Cyt_P450"/>
</dbReference>
<comment type="caution">
    <text evidence="4">The sequence shown here is derived from an EMBL/GenBank/DDBJ whole genome shotgun (WGS) entry which is preliminary data.</text>
</comment>
<gene>
    <name evidence="4" type="ORF">ECRASSUSDP1_LOCUS6040</name>
</gene>
<dbReference type="Proteomes" id="UP001295684">
    <property type="component" value="Unassembled WGS sequence"/>
</dbReference>
<protein>
    <recommendedName>
        <fullName evidence="6">Cytochrome P450</fullName>
    </recommendedName>
</protein>
<comment type="cofactor">
    <cofactor evidence="2">
        <name>heme</name>
        <dbReference type="ChEBI" id="CHEBI:30413"/>
    </cofactor>
</comment>
<accession>A0AAD1XBR4</accession>
<comment type="similarity">
    <text evidence="1">Belongs to the cytochrome P450 family.</text>
</comment>
<evidence type="ECO:0000313" key="4">
    <source>
        <dbReference type="EMBL" id="CAI2364695.1"/>
    </source>
</evidence>
<proteinExistence type="inferred from homology"/>
<dbReference type="GO" id="GO:0004497">
    <property type="term" value="F:monooxygenase activity"/>
    <property type="evidence" value="ECO:0007669"/>
    <property type="project" value="InterPro"/>
</dbReference>
<feature type="binding site" description="axial binding residue" evidence="2">
    <location>
        <position position="474"/>
    </location>
    <ligand>
        <name>heme</name>
        <dbReference type="ChEBI" id="CHEBI:30413"/>
    </ligand>
    <ligandPart>
        <name>Fe</name>
        <dbReference type="ChEBI" id="CHEBI:18248"/>
    </ligandPart>
</feature>
<evidence type="ECO:0000256" key="2">
    <source>
        <dbReference type="PIRSR" id="PIRSR602401-1"/>
    </source>
</evidence>
<organism evidence="4 5">
    <name type="scientific">Euplotes crassus</name>
    <dbReference type="NCBI Taxonomy" id="5936"/>
    <lineage>
        <taxon>Eukaryota</taxon>
        <taxon>Sar</taxon>
        <taxon>Alveolata</taxon>
        <taxon>Ciliophora</taxon>
        <taxon>Intramacronucleata</taxon>
        <taxon>Spirotrichea</taxon>
        <taxon>Hypotrichia</taxon>
        <taxon>Euplotida</taxon>
        <taxon>Euplotidae</taxon>
        <taxon>Moneuplotes</taxon>
    </lineage>
</organism>
<dbReference type="Pfam" id="PF00067">
    <property type="entry name" value="p450"/>
    <property type="match status" value="1"/>
</dbReference>
<dbReference type="PANTHER" id="PTHR24305">
    <property type="entry name" value="CYTOCHROME P450"/>
    <property type="match status" value="1"/>
</dbReference>
<dbReference type="InterPro" id="IPR036396">
    <property type="entry name" value="Cyt_P450_sf"/>
</dbReference>